<dbReference type="InterPro" id="IPR032465">
    <property type="entry name" value="ACMSD"/>
</dbReference>
<dbReference type="Pfam" id="PF04909">
    <property type="entry name" value="Amidohydro_2"/>
    <property type="match status" value="1"/>
</dbReference>
<accession>A0A178LUV9</accession>
<gene>
    <name evidence="3" type="ORF">A4X20_23195</name>
</gene>
<dbReference type="GO" id="GO:0019748">
    <property type="term" value="P:secondary metabolic process"/>
    <property type="evidence" value="ECO:0007669"/>
    <property type="project" value="TreeGrafter"/>
</dbReference>
<name>A0A178LUV9_MYCIR</name>
<feature type="domain" description="Amidohydrolase-related" evidence="2">
    <location>
        <begin position="36"/>
        <end position="321"/>
    </location>
</feature>
<dbReference type="SUPFAM" id="SSF51556">
    <property type="entry name" value="Metallo-dependent hydrolases"/>
    <property type="match status" value="1"/>
</dbReference>
<dbReference type="GO" id="GO:0016831">
    <property type="term" value="F:carboxy-lyase activity"/>
    <property type="evidence" value="ECO:0007669"/>
    <property type="project" value="InterPro"/>
</dbReference>
<reference evidence="3 4" key="1">
    <citation type="submission" date="2016-04" db="EMBL/GenBank/DDBJ databases">
        <title>Draft Genome Sequences of Staphylococcus capitis Strain H36, S. capitis Strain H65, S. cohnii Strain H62, S. hominis Strain H69, Mycobacterium iranicum Strain H39, Plantibacter sp. Strain H53, Pseudomonas oryzihabitans Strain H72, and Microbacterium sp. Strain H83, isolated from residential settings.</title>
        <authorList>
            <person name="Lymperopoulou D."/>
            <person name="Adams R.I."/>
            <person name="Lindow S."/>
            <person name="Coil D.A."/>
            <person name="Jospin G."/>
            <person name="Eisen J.A."/>
        </authorList>
    </citation>
    <scope>NUCLEOTIDE SEQUENCE [LARGE SCALE GENOMIC DNA]</scope>
    <source>
        <strain evidence="3 4">H39</strain>
    </source>
</reference>
<evidence type="ECO:0000259" key="2">
    <source>
        <dbReference type="Pfam" id="PF04909"/>
    </source>
</evidence>
<dbReference type="STRING" id="912594.AWC12_23695"/>
<dbReference type="GO" id="GO:0005829">
    <property type="term" value="C:cytosol"/>
    <property type="evidence" value="ECO:0007669"/>
    <property type="project" value="TreeGrafter"/>
</dbReference>
<evidence type="ECO:0000313" key="3">
    <source>
        <dbReference type="EMBL" id="OAN37275.1"/>
    </source>
</evidence>
<dbReference type="EMBL" id="LWCS01000029">
    <property type="protein sequence ID" value="OAN37275.1"/>
    <property type="molecule type" value="Genomic_DNA"/>
</dbReference>
<evidence type="ECO:0000256" key="1">
    <source>
        <dbReference type="ARBA" id="ARBA00023239"/>
    </source>
</evidence>
<keyword evidence="3" id="KW-0378">Hydrolase</keyword>
<protein>
    <submittedName>
        <fullName evidence="3">Hydrolase</fullName>
    </submittedName>
</protein>
<dbReference type="PANTHER" id="PTHR21240">
    <property type="entry name" value="2-AMINO-3-CARBOXYLMUCONATE-6-SEMIALDEHYDE DECARBOXYLASE"/>
    <property type="match status" value="1"/>
</dbReference>
<comment type="caution">
    <text evidence="3">The sequence shown here is derived from an EMBL/GenBank/DDBJ whole genome shotgun (WGS) entry which is preliminary data.</text>
</comment>
<dbReference type="PANTHER" id="PTHR21240:SF30">
    <property type="entry name" value="AMIDOHYDROLASE-RELATED DOMAIN-CONTAINING PROTEIN-RELATED"/>
    <property type="match status" value="1"/>
</dbReference>
<sequence length="330" mass="36610">MTLIALEEHYAWNPASRDNVVANWLRSNNPVGYERLYDRGARRLEQMDAAGIDFQILSLFDPGVQDEADVSRAVDLARAANDDLAETVRQNPSRFGGFATLATQDPIAAAAELRRAVTELPLVGALINGHCQGRYLDDPAYEELFGCAEDLGVPIYLHPTTPHPAVMQAWFAPYVADGLHLASWGFAAETGTHVLRLIYSGLFDRFPGLQMIIGHLGEMLPFAAYRLDRYYGLGGDERARHRLQHLPSDYLRTNFHVTTSGNFCTPAFRCTLEVLGAERVMFSVDYPMDDNETGAQFLASFPLDDATRRKVSGENALRLFGSRLPQTLSG</sequence>
<dbReference type="Proteomes" id="UP000078396">
    <property type="component" value="Unassembled WGS sequence"/>
</dbReference>
<dbReference type="RefSeq" id="WP_064282705.1">
    <property type="nucleotide sequence ID" value="NZ_LWCS01000029.1"/>
</dbReference>
<dbReference type="eggNOG" id="COG2159">
    <property type="taxonomic scope" value="Bacteria"/>
</dbReference>
<dbReference type="GO" id="GO:0016787">
    <property type="term" value="F:hydrolase activity"/>
    <property type="evidence" value="ECO:0007669"/>
    <property type="project" value="UniProtKB-KW"/>
</dbReference>
<keyword evidence="1" id="KW-0456">Lyase</keyword>
<dbReference type="OrthoDB" id="8673173at2"/>
<evidence type="ECO:0000313" key="4">
    <source>
        <dbReference type="Proteomes" id="UP000078396"/>
    </source>
</evidence>
<dbReference type="AlphaFoldDB" id="A0A178LUV9"/>
<organism evidence="3 4">
    <name type="scientific">Mycolicibacterium iranicum</name>
    <name type="common">Mycobacterium iranicum</name>
    <dbReference type="NCBI Taxonomy" id="912594"/>
    <lineage>
        <taxon>Bacteria</taxon>
        <taxon>Bacillati</taxon>
        <taxon>Actinomycetota</taxon>
        <taxon>Actinomycetes</taxon>
        <taxon>Mycobacteriales</taxon>
        <taxon>Mycobacteriaceae</taxon>
        <taxon>Mycolicibacterium</taxon>
    </lineage>
</organism>
<dbReference type="InterPro" id="IPR032466">
    <property type="entry name" value="Metal_Hydrolase"/>
</dbReference>
<dbReference type="Gene3D" id="3.20.20.140">
    <property type="entry name" value="Metal-dependent hydrolases"/>
    <property type="match status" value="1"/>
</dbReference>
<proteinExistence type="predicted"/>
<dbReference type="InterPro" id="IPR006680">
    <property type="entry name" value="Amidohydro-rel"/>
</dbReference>